<dbReference type="GO" id="GO:0009066">
    <property type="term" value="P:aspartate family amino acid metabolic process"/>
    <property type="evidence" value="ECO:0007669"/>
    <property type="project" value="UniProtKB-ARBA"/>
</dbReference>
<evidence type="ECO:0000313" key="12">
    <source>
        <dbReference type="Proteomes" id="UP001175353"/>
    </source>
</evidence>
<evidence type="ECO:0000259" key="7">
    <source>
        <dbReference type="Pfam" id="PF17763"/>
    </source>
</evidence>
<dbReference type="InterPro" id="IPR037152">
    <property type="entry name" value="L-asparaginase_N_sf"/>
</dbReference>
<keyword evidence="3" id="KW-0378">Hydrolase</keyword>
<keyword evidence="12" id="KW-1185">Reference proteome</keyword>
<evidence type="ECO:0000259" key="6">
    <source>
        <dbReference type="Pfam" id="PF00710"/>
    </source>
</evidence>
<comment type="similarity">
    <text evidence="5">In the N-terminal section; belongs to the asparaginase 1 family.</text>
</comment>
<dbReference type="PIRSF" id="PIRSF500176">
    <property type="entry name" value="L_ASNase"/>
    <property type="match status" value="1"/>
</dbReference>
<evidence type="ECO:0000313" key="10">
    <source>
        <dbReference type="EMBL" id="TKA49380.1"/>
    </source>
</evidence>
<dbReference type="GO" id="GO:0004067">
    <property type="term" value="F:asparaginase activity"/>
    <property type="evidence" value="ECO:0007669"/>
    <property type="project" value="UniProtKB-UniRule"/>
</dbReference>
<dbReference type="PIRSF" id="PIRSF001220">
    <property type="entry name" value="L-ASNase_gatD"/>
    <property type="match status" value="1"/>
</dbReference>
<dbReference type="OrthoDB" id="542841at2759"/>
<dbReference type="SUPFAM" id="SSF53774">
    <property type="entry name" value="Glutaminase/Asparaginase"/>
    <property type="match status" value="1"/>
</dbReference>
<dbReference type="STRING" id="329885.A0A4U0VJC4"/>
<keyword evidence="4" id="KW-0040">ANK repeat</keyword>
<proteinExistence type="inferred from homology"/>
<protein>
    <recommendedName>
        <fullName evidence="1">asparaginase</fullName>
        <ecNumber evidence="1">3.5.1.1</ecNumber>
    </recommendedName>
</protein>
<evidence type="ECO:0000256" key="4">
    <source>
        <dbReference type="ARBA" id="ARBA00023043"/>
    </source>
</evidence>
<dbReference type="PRINTS" id="PR00139">
    <property type="entry name" value="ASNGLNASE"/>
</dbReference>
<dbReference type="PANTHER" id="PTHR11707">
    <property type="entry name" value="L-ASPARAGINASE"/>
    <property type="match status" value="1"/>
</dbReference>
<dbReference type="Gene3D" id="3.40.50.40">
    <property type="match status" value="1"/>
</dbReference>
<accession>A0A4U0VJC4</accession>
<evidence type="ECO:0000256" key="2">
    <source>
        <dbReference type="ARBA" id="ARBA00022737"/>
    </source>
</evidence>
<comment type="caution">
    <text evidence="10">The sequence shown here is derived from an EMBL/GenBank/DDBJ whole genome shotgun (WGS) entry which is preliminary data.</text>
</comment>
<evidence type="ECO:0000313" key="9">
    <source>
        <dbReference type="EMBL" id="KAK1000289.1"/>
    </source>
</evidence>
<dbReference type="Proteomes" id="UP000310066">
    <property type="component" value="Unassembled WGS sequence"/>
</dbReference>
<reference evidence="10 11" key="1">
    <citation type="submission" date="2017-03" db="EMBL/GenBank/DDBJ databases">
        <title>Genomes of endolithic fungi from Antarctica.</title>
        <authorList>
            <person name="Coleine C."/>
            <person name="Masonjones S."/>
            <person name="Stajich J.E."/>
        </authorList>
    </citation>
    <scope>NUCLEOTIDE SEQUENCE [LARGE SCALE GENOMIC DNA]</scope>
    <source>
        <strain evidence="10 11">CCFEE 5311</strain>
    </source>
</reference>
<dbReference type="InterPro" id="IPR036152">
    <property type="entry name" value="Asp/glu_Ase-like_sf"/>
</dbReference>
<feature type="domain" description="Asparaginase/glutaminase C-terminal" evidence="7">
    <location>
        <begin position="249"/>
        <end position="364"/>
    </location>
</feature>
<reference evidence="8" key="2">
    <citation type="submission" date="2021-12" db="EMBL/GenBank/DDBJ databases">
        <title>Black yeast isolated from Biological Soil Crust.</title>
        <authorList>
            <person name="Kurbessoian T."/>
        </authorList>
    </citation>
    <scope>NUCLEOTIDE SEQUENCE</scope>
    <source>
        <strain evidence="8">CCFEE 5208</strain>
    </source>
</reference>
<dbReference type="PANTHER" id="PTHR11707:SF28">
    <property type="entry name" value="60 KDA LYSOPHOSPHOLIPASE"/>
    <property type="match status" value="1"/>
</dbReference>
<dbReference type="EMBL" id="NAJP01000001">
    <property type="protein sequence ID" value="TKA49380.1"/>
    <property type="molecule type" value="Genomic_DNA"/>
</dbReference>
<dbReference type="SFLD" id="SFLDS00057">
    <property type="entry name" value="Glutaminase/Asparaginase"/>
    <property type="match status" value="1"/>
</dbReference>
<dbReference type="Gene3D" id="3.40.50.1170">
    <property type="entry name" value="L-asparaginase, N-terminal domain"/>
    <property type="match status" value="1"/>
</dbReference>
<evidence type="ECO:0000256" key="3">
    <source>
        <dbReference type="ARBA" id="ARBA00022801"/>
    </source>
</evidence>
<dbReference type="Pfam" id="PF17763">
    <property type="entry name" value="Asparaginase_C"/>
    <property type="match status" value="1"/>
</dbReference>
<dbReference type="InterPro" id="IPR041725">
    <property type="entry name" value="L-asparaginase_I"/>
</dbReference>
<dbReference type="EMBL" id="JASUXU010000040">
    <property type="protein sequence ID" value="KAK0317853.1"/>
    <property type="molecule type" value="Genomic_DNA"/>
</dbReference>
<gene>
    <name evidence="10" type="ORF">B0A54_00046</name>
    <name evidence="8" type="ORF">LTR82_011114</name>
    <name evidence="9" type="ORF">LTR91_005733</name>
</gene>
<keyword evidence="2" id="KW-0677">Repeat</keyword>
<dbReference type="EC" id="3.5.1.1" evidence="1"/>
<organism evidence="10 11">
    <name type="scientific">Friedmanniomyces endolithicus</name>
    <dbReference type="NCBI Taxonomy" id="329885"/>
    <lineage>
        <taxon>Eukaryota</taxon>
        <taxon>Fungi</taxon>
        <taxon>Dikarya</taxon>
        <taxon>Ascomycota</taxon>
        <taxon>Pezizomycotina</taxon>
        <taxon>Dothideomycetes</taxon>
        <taxon>Dothideomycetidae</taxon>
        <taxon>Mycosphaerellales</taxon>
        <taxon>Teratosphaeriaceae</taxon>
        <taxon>Friedmanniomyces</taxon>
    </lineage>
</organism>
<evidence type="ECO:0000313" key="11">
    <source>
        <dbReference type="Proteomes" id="UP000310066"/>
    </source>
</evidence>
<reference evidence="9" key="3">
    <citation type="submission" date="2023-06" db="EMBL/GenBank/DDBJ databases">
        <title>Black Yeasts Isolated from many extreme environments.</title>
        <authorList>
            <person name="Coleine C."/>
            <person name="Stajich J.E."/>
            <person name="Selbmann L."/>
        </authorList>
    </citation>
    <scope>NUCLEOTIDE SEQUENCE</scope>
    <source>
        <strain evidence="9">CCFEE 5200</strain>
    </source>
</reference>
<dbReference type="PROSITE" id="PS51732">
    <property type="entry name" value="ASN_GLN_ASE_3"/>
    <property type="match status" value="1"/>
</dbReference>
<evidence type="ECO:0000313" key="8">
    <source>
        <dbReference type="EMBL" id="KAK0317853.1"/>
    </source>
</evidence>
<dbReference type="Proteomes" id="UP001168146">
    <property type="component" value="Unassembled WGS sequence"/>
</dbReference>
<evidence type="ECO:0000256" key="5">
    <source>
        <dbReference type="ARBA" id="ARBA00061199"/>
    </source>
</evidence>
<dbReference type="EMBL" id="JAUJLE010000037">
    <property type="protein sequence ID" value="KAK1000289.1"/>
    <property type="molecule type" value="Genomic_DNA"/>
</dbReference>
<dbReference type="InterPro" id="IPR006034">
    <property type="entry name" value="Asparaginase/glutaminase-like"/>
</dbReference>
<dbReference type="CDD" id="cd08963">
    <property type="entry name" value="L-asparaginase_I"/>
    <property type="match status" value="1"/>
</dbReference>
<sequence>MASESTVLIIMTGGTICMKPSEAGLVPAKGFLEAGMAPRPSFNDGSEPTYLDALTETGASVSLQSLCTPVSRYKRHIRYAVLEFEQLLDSSSIDAQGWRQIARAIANNYTAFDAFVVLHGTDSLAYTASALSFMLDNLNKPVVFTGSQAPIFELQTDATDNLLDALILASHFCIPEVCICFQHKLFRGNRCTKVSSNQFDAFASPNLPPLATVTSSHVQVDWDMVRRPASHDKSQARALSVQMNLDTAHVACLRVFPGIKPEMIDAVLRVPGLRGLVLETFGAGNAPGGPDNALINIFTDAVRRGIVIVNVTQCLTGSVSPLYAPAMVLGRAGIVPGHDLTTEAALTKLSYLLALPDLTAEEVTRRMAVNLRGELTASGDVSFAGPG</sequence>
<dbReference type="FunFam" id="3.40.50.40:FF:000001">
    <property type="entry name" value="L-asparaginase 1"/>
    <property type="match status" value="1"/>
</dbReference>
<dbReference type="FunFam" id="3.40.50.1170:FF:000003">
    <property type="entry name" value="60 kDa lysophospholipase"/>
    <property type="match status" value="1"/>
</dbReference>
<dbReference type="SMART" id="SM00870">
    <property type="entry name" value="Asparaginase"/>
    <property type="match status" value="1"/>
</dbReference>
<dbReference type="InterPro" id="IPR027473">
    <property type="entry name" value="L-asparaginase_C"/>
</dbReference>
<feature type="domain" description="L-asparaginase N-terminal" evidence="6">
    <location>
        <begin position="7"/>
        <end position="224"/>
    </location>
</feature>
<dbReference type="AlphaFoldDB" id="A0A4U0VJC4"/>
<dbReference type="Proteomes" id="UP001175353">
    <property type="component" value="Unassembled WGS sequence"/>
</dbReference>
<evidence type="ECO:0000256" key="1">
    <source>
        <dbReference type="ARBA" id="ARBA00012920"/>
    </source>
</evidence>
<dbReference type="Pfam" id="PF00710">
    <property type="entry name" value="Asparaginase"/>
    <property type="match status" value="1"/>
</dbReference>
<dbReference type="InterPro" id="IPR027474">
    <property type="entry name" value="L-asparaginase_N"/>
</dbReference>
<dbReference type="InterPro" id="IPR040919">
    <property type="entry name" value="Asparaginase_C"/>
</dbReference>
<name>A0A4U0VJC4_9PEZI</name>